<keyword evidence="1" id="KW-0539">Nucleus</keyword>
<evidence type="ECO:0000313" key="2">
    <source>
        <dbReference type="EMBL" id="KAK7727868.1"/>
    </source>
</evidence>
<evidence type="ECO:0000256" key="1">
    <source>
        <dbReference type="ARBA" id="ARBA00023242"/>
    </source>
</evidence>
<dbReference type="EMBL" id="JAKNSF020000036">
    <property type="protein sequence ID" value="KAK7727868.1"/>
    <property type="molecule type" value="Genomic_DNA"/>
</dbReference>
<accession>A0ABR1P6R9</accession>
<dbReference type="PANTHER" id="PTHR38791">
    <property type="entry name" value="ZN(II)2CYS6 TRANSCRIPTION FACTOR (EUROFUNG)-RELATED-RELATED"/>
    <property type="match status" value="1"/>
</dbReference>
<dbReference type="InterPro" id="IPR021858">
    <property type="entry name" value="Fun_TF"/>
</dbReference>
<dbReference type="InterPro" id="IPR053175">
    <property type="entry name" value="DHMBA_Reg_Transcription_Factor"/>
</dbReference>
<dbReference type="Proteomes" id="UP001430848">
    <property type="component" value="Unassembled WGS sequence"/>
</dbReference>
<comment type="caution">
    <text evidence="2">The sequence shown here is derived from an EMBL/GenBank/DDBJ whole genome shotgun (WGS) entry which is preliminary data.</text>
</comment>
<protein>
    <recommendedName>
        <fullName evidence="4">C6 transcription factor</fullName>
    </recommendedName>
</protein>
<dbReference type="PANTHER" id="PTHR38791:SF13">
    <property type="entry name" value="ZN(2)-C6 FUNGAL-TYPE DOMAIN-CONTAINING PROTEIN"/>
    <property type="match status" value="1"/>
</dbReference>
<evidence type="ECO:0008006" key="4">
    <source>
        <dbReference type="Google" id="ProtNLM"/>
    </source>
</evidence>
<dbReference type="Pfam" id="PF11951">
    <property type="entry name" value="Fungal_trans_2"/>
    <property type="match status" value="1"/>
</dbReference>
<gene>
    <name evidence="2" type="ORF">SLS63_006946</name>
</gene>
<sequence>MYGTALSHTNASLADPSTAAADMTLLAVLLLALFESLSLRGPSSRTAWLAHTRGTQALLRLRRRQRRTDCSSPGRELDSLAAQQVRISCVLRAEPVQFTKEDFSRGEVTAAELRIDGLLDHIIRLRLLENPHKGVGGDLEAVRRTMELDASIASRATTPLPLPGPGPEYARAARSWITMRIVRLFLNHKLQSQDFDSEDPELIDDGGLVIRDVARQNSEQVTAEIMAMVPELLEASRGGADLAMVARHLIWPLALFASSNSCPAPGRECLLRQLKEITQKWNLVPPAEAARLLESSTHPGDWYDDLRRYFWLFHV</sequence>
<organism evidence="2 3">
    <name type="scientific">Diaporthe eres</name>
    <name type="common">Phomopsis oblonga</name>
    <dbReference type="NCBI Taxonomy" id="83184"/>
    <lineage>
        <taxon>Eukaryota</taxon>
        <taxon>Fungi</taxon>
        <taxon>Dikarya</taxon>
        <taxon>Ascomycota</taxon>
        <taxon>Pezizomycotina</taxon>
        <taxon>Sordariomycetes</taxon>
        <taxon>Sordariomycetidae</taxon>
        <taxon>Diaporthales</taxon>
        <taxon>Diaporthaceae</taxon>
        <taxon>Diaporthe</taxon>
        <taxon>Diaporthe eres species complex</taxon>
    </lineage>
</organism>
<reference evidence="2 3" key="1">
    <citation type="submission" date="2024-02" db="EMBL/GenBank/DDBJ databases">
        <title>De novo assembly and annotation of 12 fungi associated with fruit tree decline syndrome in Ontario, Canada.</title>
        <authorList>
            <person name="Sulman M."/>
            <person name="Ellouze W."/>
            <person name="Ilyukhin E."/>
        </authorList>
    </citation>
    <scope>NUCLEOTIDE SEQUENCE [LARGE SCALE GENOMIC DNA]</scope>
    <source>
        <strain evidence="2 3">M169</strain>
    </source>
</reference>
<proteinExistence type="predicted"/>
<name>A0ABR1P6R9_DIAER</name>
<keyword evidence="3" id="KW-1185">Reference proteome</keyword>
<evidence type="ECO:0000313" key="3">
    <source>
        <dbReference type="Proteomes" id="UP001430848"/>
    </source>
</evidence>